<dbReference type="GO" id="GO:0010564">
    <property type="term" value="P:regulation of cell cycle process"/>
    <property type="evidence" value="ECO:0007669"/>
    <property type="project" value="TreeGrafter"/>
</dbReference>
<dbReference type="Gene3D" id="2.60.40.150">
    <property type="entry name" value="C2 domain"/>
    <property type="match status" value="1"/>
</dbReference>
<evidence type="ECO:0000256" key="1">
    <source>
        <dbReference type="SAM" id="Coils"/>
    </source>
</evidence>
<dbReference type="Proteomes" id="UP000095280">
    <property type="component" value="Unplaced"/>
</dbReference>
<dbReference type="PANTHER" id="PTHR21574:SF0">
    <property type="entry name" value="CENTROSOMAL PROTEIN OF 120 KDA"/>
    <property type="match status" value="1"/>
</dbReference>
<reference evidence="4" key="1">
    <citation type="submission" date="2016-11" db="UniProtKB">
        <authorList>
            <consortium name="WormBaseParasite"/>
        </authorList>
    </citation>
    <scope>IDENTIFICATION</scope>
</reference>
<feature type="compositionally biased region" description="Basic and acidic residues" evidence="2">
    <location>
        <begin position="548"/>
        <end position="566"/>
    </location>
</feature>
<feature type="compositionally biased region" description="Low complexity" evidence="2">
    <location>
        <begin position="493"/>
        <end position="502"/>
    </location>
</feature>
<accession>A0A1I8H1H5</accession>
<name>A0A1I8H1H5_9PLAT</name>
<organism evidence="3 4">
    <name type="scientific">Macrostomum lignano</name>
    <dbReference type="NCBI Taxonomy" id="282301"/>
    <lineage>
        <taxon>Eukaryota</taxon>
        <taxon>Metazoa</taxon>
        <taxon>Spiralia</taxon>
        <taxon>Lophotrochozoa</taxon>
        <taxon>Platyhelminthes</taxon>
        <taxon>Rhabditophora</taxon>
        <taxon>Macrostomorpha</taxon>
        <taxon>Macrostomida</taxon>
        <taxon>Macrostomidae</taxon>
        <taxon>Macrostomum</taxon>
    </lineage>
</organism>
<dbReference type="AlphaFoldDB" id="A0A1I8H1H5"/>
<dbReference type="InterPro" id="IPR039893">
    <property type="entry name" value="CEP120-like"/>
</dbReference>
<keyword evidence="1" id="KW-0175">Coiled coil</keyword>
<protein>
    <submittedName>
        <fullName evidence="4">DUF3668 domain-containing protein</fullName>
    </submittedName>
</protein>
<sequence>WLARRRYSGSGQEAAVCRGAPERPGAADARNSAMSSSPPLRDKASTSSTDMPNTNIFSRPISSHISTLAPSIVPIVRAPLSMNFMLPVPDASVPAVLICSDSLGLHFDQLAQDVLVVLKVGQLAELVQIGDPSRPDLVAEQVAESGIAQQQPAARRDAVGFILESLGPQLVEVLENVLLDEVGVDSGKSRTVGHVDALAAVLFNQAHPPDAIHVARIPLGYVGQEALIDVSSRYQEVLLLESQLFALKEVIVRIEHSADILSLIAVAHGRDVLAGVERVQIEALGSFGGPQTQRVWRKTNLPSIRNLLLEDAIVVANAVAIGGQAQRGHGVQKAGGQPAQASIPQAGIVFDLFNILQVQAELVERLLYSLGKRFPYRDTHSLQAEAKFDGELLATDPIEHIENPEFGQELAWELDKKALAQHRLQRASIKLLLYAIDKQTTAKEQVGYVVLDVRSAAQSPAAAVAKPYQLLHSRYSQTRPELTLAVYTDESDQQQQQQQQSDQKQKSTRPMANGNEFADSYDYDEEEFEEEPVVAAAKGFNHQLNGEAEDRQPDAKDGGDDGKRPTQPEQPHPPAGVSEADMYHAAMELELWKEAAKEAFEAGLKRREQTLVMAFAREFRRRDAEREAAHKKRSAEYEQLTEKLQAAIADVEEKERRLANGQRDLLQRRDDLQRRHDSRLKELQDASNRMQADCQQRIELERARCRQLEEQVAAAKSASHDWERRWKETEAALKRMRDAECDRPEVKLLHTLEKSELERRLEQAQRAKQQYKQQLGRCLKELAASRQREQAAQSAALQRQQTELEHMRLRYLAAEEQDLVRKERGELKRAKEGLDTLVYGAPLGSEQPTGSKSGSEHAARLIEERDTLLRTGVYTHEDDIVFNGLPMQRDRGFGGGCCCDVGEGGGSCWRLALLLGAAAEGAATVAFESRILRCCCFPLVRKKRFNSLRMLCRLYAGAAGVAGGVGGLAAVAAVPDCLCRGFVTRLTVRPQTDSIVQLWLA</sequence>
<feature type="region of interest" description="Disordered" evidence="2">
    <location>
        <begin position="488"/>
        <end position="517"/>
    </location>
</feature>
<evidence type="ECO:0000256" key="2">
    <source>
        <dbReference type="SAM" id="MobiDB-lite"/>
    </source>
</evidence>
<dbReference type="GO" id="GO:0005813">
    <property type="term" value="C:centrosome"/>
    <property type="evidence" value="ECO:0007669"/>
    <property type="project" value="TreeGrafter"/>
</dbReference>
<feature type="region of interest" description="Disordered" evidence="2">
    <location>
        <begin position="545"/>
        <end position="577"/>
    </location>
</feature>
<dbReference type="PANTHER" id="PTHR21574">
    <property type="entry name" value="CENTROSOMAL PROTEIN OF 120 KDA"/>
    <property type="match status" value="1"/>
</dbReference>
<keyword evidence="3" id="KW-1185">Reference proteome</keyword>
<evidence type="ECO:0000313" key="3">
    <source>
        <dbReference type="Proteomes" id="UP000095280"/>
    </source>
</evidence>
<feature type="compositionally biased region" description="Polar residues" evidence="2">
    <location>
        <begin position="45"/>
        <end position="55"/>
    </location>
</feature>
<dbReference type="WBParaSite" id="maker-uti_cns_0004036-snap-gene-0.5-mRNA-1">
    <property type="protein sequence ID" value="maker-uti_cns_0004036-snap-gene-0.5-mRNA-1"/>
    <property type="gene ID" value="maker-uti_cns_0004036-snap-gene-0.5"/>
</dbReference>
<feature type="coiled-coil region" evidence="1">
    <location>
        <begin position="634"/>
        <end position="817"/>
    </location>
</feature>
<proteinExistence type="predicted"/>
<dbReference type="InterPro" id="IPR035892">
    <property type="entry name" value="C2_domain_sf"/>
</dbReference>
<evidence type="ECO:0000313" key="4">
    <source>
        <dbReference type="WBParaSite" id="maker-uti_cns_0004036-snap-gene-0.5-mRNA-1"/>
    </source>
</evidence>
<feature type="region of interest" description="Disordered" evidence="2">
    <location>
        <begin position="1"/>
        <end position="55"/>
    </location>
</feature>